<dbReference type="RefSeq" id="WP_344444318.1">
    <property type="nucleotide sequence ID" value="NZ_BAAALF010000108.1"/>
</dbReference>
<protein>
    <submittedName>
        <fullName evidence="1">SCO5389 family protein</fullName>
    </submittedName>
</protein>
<organism evidence="1 2">
    <name type="scientific">Kitasatospora nipponensis</name>
    <dbReference type="NCBI Taxonomy" id="258049"/>
    <lineage>
        <taxon>Bacteria</taxon>
        <taxon>Bacillati</taxon>
        <taxon>Actinomycetota</taxon>
        <taxon>Actinomycetes</taxon>
        <taxon>Kitasatosporales</taxon>
        <taxon>Streptomycetaceae</taxon>
        <taxon>Kitasatospora</taxon>
    </lineage>
</organism>
<evidence type="ECO:0000313" key="2">
    <source>
        <dbReference type="Proteomes" id="UP001500037"/>
    </source>
</evidence>
<keyword evidence="2" id="KW-1185">Reference proteome</keyword>
<accession>A0ABP4H8Y3</accession>
<name>A0ABP4H8Y3_9ACTN</name>
<comment type="caution">
    <text evidence="1">The sequence shown here is derived from an EMBL/GenBank/DDBJ whole genome shotgun (WGS) entry which is preliminary data.</text>
</comment>
<proteinExistence type="predicted"/>
<dbReference type="Pfam" id="PF20704">
    <property type="entry name" value="KH_NucS_shadow"/>
    <property type="match status" value="1"/>
</dbReference>
<reference evidence="2" key="1">
    <citation type="journal article" date="2019" name="Int. J. Syst. Evol. Microbiol.">
        <title>The Global Catalogue of Microorganisms (GCM) 10K type strain sequencing project: providing services to taxonomists for standard genome sequencing and annotation.</title>
        <authorList>
            <consortium name="The Broad Institute Genomics Platform"/>
            <consortium name="The Broad Institute Genome Sequencing Center for Infectious Disease"/>
            <person name="Wu L."/>
            <person name="Ma J."/>
        </authorList>
    </citation>
    <scope>NUCLEOTIDE SEQUENCE [LARGE SCALE GENOMIC DNA]</scope>
    <source>
        <strain evidence="2">JCM 13004</strain>
    </source>
</reference>
<evidence type="ECO:0000313" key="1">
    <source>
        <dbReference type="EMBL" id="GAA1254220.1"/>
    </source>
</evidence>
<gene>
    <name evidence="1" type="ORF">GCM10009665_51060</name>
</gene>
<dbReference type="Proteomes" id="UP001500037">
    <property type="component" value="Unassembled WGS sequence"/>
</dbReference>
<sequence length="130" mass="14111">MSLDVSPALLARAEAGEVDDADFADTVRTSLPYAYRTVADLVAELAENGGPFADSNVPPPSDAERGQLLRALASDAIRGNLERHFGVRLAFMNCHRVAVFPLGGERSEEHRAFTSTRSQLLNQVPELRSC</sequence>
<dbReference type="EMBL" id="BAAALF010000108">
    <property type="protein sequence ID" value="GAA1254220.1"/>
    <property type="molecule type" value="Genomic_DNA"/>
</dbReference>
<dbReference type="NCBIfam" id="NF040488">
    <property type="entry name" value="SCO5389_fam"/>
    <property type="match status" value="1"/>
</dbReference>